<dbReference type="EMBL" id="JANVFU010000013">
    <property type="protein sequence ID" value="KAJ3740973.1"/>
    <property type="molecule type" value="Genomic_DNA"/>
</dbReference>
<dbReference type="Proteomes" id="UP001142393">
    <property type="component" value="Unassembled WGS sequence"/>
</dbReference>
<protein>
    <submittedName>
        <fullName evidence="1">Uncharacterized protein</fullName>
    </submittedName>
</protein>
<accession>A0A9W8NUF8</accession>
<gene>
    <name evidence="1" type="ORF">DFH05DRAFT_1507979</name>
</gene>
<evidence type="ECO:0000313" key="1">
    <source>
        <dbReference type="EMBL" id="KAJ3740973.1"/>
    </source>
</evidence>
<dbReference type="Gene3D" id="2.60.120.10">
    <property type="entry name" value="Jelly Rolls"/>
    <property type="match status" value="1"/>
</dbReference>
<dbReference type="PANTHER" id="PTHR40434:SF1">
    <property type="entry name" value="CUPIN TYPE-1 DOMAIN-CONTAINING PROTEIN"/>
    <property type="match status" value="1"/>
</dbReference>
<sequence>MLSQSEAEANVQAWGFQNVFTWTDRPNAHYPPHSHATRTTHLILQGEFIITYPKDTNPMKETFGSGSRIDVNADRIHEVWIGEQGCTYVVGE</sequence>
<dbReference type="AlphaFoldDB" id="A0A9W8NUF8"/>
<comment type="caution">
    <text evidence="1">The sequence shown here is derived from an EMBL/GenBank/DDBJ whole genome shotgun (WGS) entry which is preliminary data.</text>
</comment>
<dbReference type="InterPro" id="IPR011051">
    <property type="entry name" value="RmlC_Cupin_sf"/>
</dbReference>
<keyword evidence="2" id="KW-1185">Reference proteome</keyword>
<dbReference type="SUPFAM" id="SSF51182">
    <property type="entry name" value="RmlC-like cupins"/>
    <property type="match status" value="1"/>
</dbReference>
<dbReference type="InterPro" id="IPR014710">
    <property type="entry name" value="RmlC-like_jellyroll"/>
</dbReference>
<proteinExistence type="predicted"/>
<dbReference type="PANTHER" id="PTHR40434">
    <property type="entry name" value="CUPIN_2 DOMAIN-CONTAINING PROTEIN"/>
    <property type="match status" value="1"/>
</dbReference>
<name>A0A9W8NUF8_9AGAR</name>
<reference evidence="1 2" key="1">
    <citation type="journal article" date="2023" name="Proc. Natl. Acad. Sci. U.S.A.">
        <title>A global phylogenomic analysis of the shiitake genus Lentinula.</title>
        <authorList>
            <person name="Sierra-Patev S."/>
            <person name="Min B."/>
            <person name="Naranjo-Ortiz M."/>
            <person name="Looney B."/>
            <person name="Konkel Z."/>
            <person name="Slot J.C."/>
            <person name="Sakamoto Y."/>
            <person name="Steenwyk J.L."/>
            <person name="Rokas A."/>
            <person name="Carro J."/>
            <person name="Camarero S."/>
            <person name="Ferreira P."/>
            <person name="Molpeceres G."/>
            <person name="Ruiz-Duenas F.J."/>
            <person name="Serrano A."/>
            <person name="Henrissat B."/>
            <person name="Drula E."/>
            <person name="Hughes K.W."/>
            <person name="Mata J.L."/>
            <person name="Ishikawa N.K."/>
            <person name="Vargas-Isla R."/>
            <person name="Ushijima S."/>
            <person name="Smith C.A."/>
            <person name="Donoghue J."/>
            <person name="Ahrendt S."/>
            <person name="Andreopoulos W."/>
            <person name="He G."/>
            <person name="LaButti K."/>
            <person name="Lipzen A."/>
            <person name="Ng V."/>
            <person name="Riley R."/>
            <person name="Sandor L."/>
            <person name="Barry K."/>
            <person name="Martinez A.T."/>
            <person name="Xiao Y."/>
            <person name="Gibbons J.G."/>
            <person name="Terashima K."/>
            <person name="Grigoriev I.V."/>
            <person name="Hibbett D."/>
        </authorList>
    </citation>
    <scope>NUCLEOTIDE SEQUENCE [LARGE SCALE GENOMIC DNA]</scope>
    <source>
        <strain evidence="1 2">TFB7810</strain>
    </source>
</reference>
<organism evidence="1 2">
    <name type="scientific">Lentinula detonsa</name>
    <dbReference type="NCBI Taxonomy" id="2804962"/>
    <lineage>
        <taxon>Eukaryota</taxon>
        <taxon>Fungi</taxon>
        <taxon>Dikarya</taxon>
        <taxon>Basidiomycota</taxon>
        <taxon>Agaricomycotina</taxon>
        <taxon>Agaricomycetes</taxon>
        <taxon>Agaricomycetidae</taxon>
        <taxon>Agaricales</taxon>
        <taxon>Marasmiineae</taxon>
        <taxon>Omphalotaceae</taxon>
        <taxon>Lentinula</taxon>
    </lineage>
</organism>
<evidence type="ECO:0000313" key="2">
    <source>
        <dbReference type="Proteomes" id="UP001142393"/>
    </source>
</evidence>